<keyword evidence="4" id="KW-0249">Electron transport</keyword>
<dbReference type="PANTHER" id="PTHR33751:SF9">
    <property type="entry name" value="CYTOCHROME C4"/>
    <property type="match status" value="1"/>
</dbReference>
<evidence type="ECO:0000256" key="7">
    <source>
        <dbReference type="SAM" id="SignalP"/>
    </source>
</evidence>
<feature type="signal peptide" evidence="7">
    <location>
        <begin position="1"/>
        <end position="19"/>
    </location>
</feature>
<evidence type="ECO:0000256" key="3">
    <source>
        <dbReference type="ARBA" id="ARBA00022723"/>
    </source>
</evidence>
<dbReference type="EMBL" id="FYEX01000001">
    <property type="protein sequence ID" value="SNC59486.1"/>
    <property type="molecule type" value="Genomic_DNA"/>
</dbReference>
<proteinExistence type="predicted"/>
<protein>
    <submittedName>
        <fullName evidence="9">Cytochrome c553</fullName>
    </submittedName>
</protein>
<keyword evidence="7" id="KW-0732">Signal</keyword>
<dbReference type="InterPro" id="IPR050597">
    <property type="entry name" value="Cytochrome_c_Oxidase_Subunit"/>
</dbReference>
<dbReference type="SUPFAM" id="SSF46626">
    <property type="entry name" value="Cytochrome c"/>
    <property type="match status" value="1"/>
</dbReference>
<keyword evidence="2 6" id="KW-0349">Heme</keyword>
<keyword evidence="1" id="KW-0813">Transport</keyword>
<reference evidence="9 10" key="1">
    <citation type="submission" date="2017-06" db="EMBL/GenBank/DDBJ databases">
        <authorList>
            <person name="Kim H.J."/>
            <person name="Triplett B.A."/>
        </authorList>
    </citation>
    <scope>NUCLEOTIDE SEQUENCE [LARGE SCALE GENOMIC DNA]</scope>
    <source>
        <strain evidence="9 10">MWH-VicM1</strain>
    </source>
</reference>
<name>A0A212T0U5_9BURK</name>
<accession>A0A212T0U5</accession>
<dbReference type="Pfam" id="PF00034">
    <property type="entry name" value="Cytochrom_C"/>
    <property type="match status" value="1"/>
</dbReference>
<dbReference type="GO" id="GO:0009055">
    <property type="term" value="F:electron transfer activity"/>
    <property type="evidence" value="ECO:0007669"/>
    <property type="project" value="InterPro"/>
</dbReference>
<sequence length="113" mass="12079">MKRILIAIATASFALTTQAADLKKGEELVNKSGCIACHGEGLNKPLAPEYPKLAGQHADYLYAALKAYKVTNNPNIGRSNAIMAGQVAQFSNKDLQDMAAYIANLPGTLVMKK</sequence>
<evidence type="ECO:0000313" key="9">
    <source>
        <dbReference type="EMBL" id="SNC59486.1"/>
    </source>
</evidence>
<dbReference type="GO" id="GO:0020037">
    <property type="term" value="F:heme binding"/>
    <property type="evidence" value="ECO:0007669"/>
    <property type="project" value="InterPro"/>
</dbReference>
<dbReference type="InterPro" id="IPR009056">
    <property type="entry name" value="Cyt_c-like_dom"/>
</dbReference>
<dbReference type="RefSeq" id="WP_088811948.1">
    <property type="nucleotide sequence ID" value="NZ_FYEX01000001.1"/>
</dbReference>
<dbReference type="PANTHER" id="PTHR33751">
    <property type="entry name" value="CBB3-TYPE CYTOCHROME C OXIDASE SUBUNIT FIXP"/>
    <property type="match status" value="1"/>
</dbReference>
<evidence type="ECO:0000313" key="10">
    <source>
        <dbReference type="Proteomes" id="UP000197215"/>
    </source>
</evidence>
<evidence type="ECO:0000256" key="5">
    <source>
        <dbReference type="ARBA" id="ARBA00023004"/>
    </source>
</evidence>
<keyword evidence="3 6" id="KW-0479">Metal-binding</keyword>
<feature type="domain" description="Cytochrome c" evidence="8">
    <location>
        <begin position="20"/>
        <end position="106"/>
    </location>
</feature>
<gene>
    <name evidence="9" type="ORF">SAMN06295916_0074</name>
</gene>
<evidence type="ECO:0000256" key="4">
    <source>
        <dbReference type="ARBA" id="ARBA00022982"/>
    </source>
</evidence>
<evidence type="ECO:0000256" key="1">
    <source>
        <dbReference type="ARBA" id="ARBA00022448"/>
    </source>
</evidence>
<keyword evidence="5 6" id="KW-0408">Iron</keyword>
<evidence type="ECO:0000256" key="2">
    <source>
        <dbReference type="ARBA" id="ARBA00022617"/>
    </source>
</evidence>
<organism evidence="9 10">
    <name type="scientific">Polynucleobacter victoriensis</name>
    <dbReference type="NCBI Taxonomy" id="2049319"/>
    <lineage>
        <taxon>Bacteria</taxon>
        <taxon>Pseudomonadati</taxon>
        <taxon>Pseudomonadota</taxon>
        <taxon>Betaproteobacteria</taxon>
        <taxon>Burkholderiales</taxon>
        <taxon>Burkholderiaceae</taxon>
        <taxon>Polynucleobacter</taxon>
    </lineage>
</organism>
<dbReference type="Gene3D" id="1.10.760.10">
    <property type="entry name" value="Cytochrome c-like domain"/>
    <property type="match status" value="1"/>
</dbReference>
<evidence type="ECO:0000259" key="8">
    <source>
        <dbReference type="PROSITE" id="PS51007"/>
    </source>
</evidence>
<evidence type="ECO:0000256" key="6">
    <source>
        <dbReference type="PROSITE-ProRule" id="PRU00433"/>
    </source>
</evidence>
<dbReference type="AlphaFoldDB" id="A0A212T0U5"/>
<keyword evidence="10" id="KW-1185">Reference proteome</keyword>
<feature type="chain" id="PRO_5012035790" evidence="7">
    <location>
        <begin position="20"/>
        <end position="113"/>
    </location>
</feature>
<dbReference type="Proteomes" id="UP000197215">
    <property type="component" value="Unassembled WGS sequence"/>
</dbReference>
<dbReference type="GO" id="GO:0046872">
    <property type="term" value="F:metal ion binding"/>
    <property type="evidence" value="ECO:0007669"/>
    <property type="project" value="UniProtKB-KW"/>
</dbReference>
<dbReference type="InterPro" id="IPR036909">
    <property type="entry name" value="Cyt_c-like_dom_sf"/>
</dbReference>
<dbReference type="PROSITE" id="PS51007">
    <property type="entry name" value="CYTC"/>
    <property type="match status" value="1"/>
</dbReference>
<dbReference type="OrthoDB" id="8777614at2"/>